<sequence>MSDKKNIDRLFQERLKDLDATPNPEVWNAIEAKLKEQNKPKRVIPIWWYASGVAALLLLFLAIGNFIYNANHTTTKSLNIIVDTPISRNIDSENKTTVVSNNKDESGNKSNSELQETIETQPRLKKKENIPSIGNQTINNSALDRNKDALATHNPSKEDKTSISHLPLNQSDNTQEKPTTGTSSNTVTGDIVIDFVKDSQIALNEKEISSESLSEESSVLDTLRIEGAIAATKALPKPDEKTKKWNVNSNLAPVFYGNTGVGSHLDDQFANNSKSGEVNTSYGIGIGYAINKRIKIRSGLNNLQLSFNTNDVLLFENPGFVNSKEVSNLEHISKDNQAQNLTFISTDKVDGITSNSFVNSEQNGTINQNINYFEVPLEIEYNILDTRFGINIIGGFSTFILDDNSIYSEINATKTFIGEATNINDISFSTNFGIGFDYNFSKRFNFNLEPTFKYQLNAFNNTSGNFKPYIIGVYTGFSYKF</sequence>
<evidence type="ECO:0008006" key="5">
    <source>
        <dbReference type="Google" id="ProtNLM"/>
    </source>
</evidence>
<evidence type="ECO:0000313" key="4">
    <source>
        <dbReference type="Proteomes" id="UP001589605"/>
    </source>
</evidence>
<organism evidence="3 4">
    <name type="scientific">Formosa undariae</name>
    <dbReference type="NCBI Taxonomy" id="1325436"/>
    <lineage>
        <taxon>Bacteria</taxon>
        <taxon>Pseudomonadati</taxon>
        <taxon>Bacteroidota</taxon>
        <taxon>Flavobacteriia</taxon>
        <taxon>Flavobacteriales</taxon>
        <taxon>Flavobacteriaceae</taxon>
        <taxon>Formosa</taxon>
    </lineage>
</organism>
<gene>
    <name evidence="3" type="ORF">ACFFVB_02485</name>
</gene>
<keyword evidence="4" id="KW-1185">Reference proteome</keyword>
<dbReference type="SUPFAM" id="SSF56925">
    <property type="entry name" value="OMPA-like"/>
    <property type="match status" value="1"/>
</dbReference>
<comment type="caution">
    <text evidence="3">The sequence shown here is derived from an EMBL/GenBank/DDBJ whole genome shotgun (WGS) entry which is preliminary data.</text>
</comment>
<feature type="compositionally biased region" description="Polar residues" evidence="1">
    <location>
        <begin position="132"/>
        <end position="143"/>
    </location>
</feature>
<keyword evidence="2" id="KW-0472">Membrane</keyword>
<reference evidence="3 4" key="1">
    <citation type="submission" date="2024-09" db="EMBL/GenBank/DDBJ databases">
        <authorList>
            <person name="Sun Q."/>
            <person name="Mori K."/>
        </authorList>
    </citation>
    <scope>NUCLEOTIDE SEQUENCE [LARGE SCALE GENOMIC DNA]</scope>
    <source>
        <strain evidence="3 4">CECT 8286</strain>
    </source>
</reference>
<keyword evidence="2" id="KW-0812">Transmembrane</keyword>
<feature type="compositionally biased region" description="Polar residues" evidence="1">
    <location>
        <begin position="163"/>
        <end position="186"/>
    </location>
</feature>
<feature type="compositionally biased region" description="Basic and acidic residues" evidence="1">
    <location>
        <begin position="144"/>
        <end position="162"/>
    </location>
</feature>
<feature type="region of interest" description="Disordered" evidence="1">
    <location>
        <begin position="93"/>
        <end position="186"/>
    </location>
</feature>
<dbReference type="RefSeq" id="WP_382380821.1">
    <property type="nucleotide sequence ID" value="NZ_JBHMEZ010000001.1"/>
</dbReference>
<evidence type="ECO:0000256" key="1">
    <source>
        <dbReference type="SAM" id="MobiDB-lite"/>
    </source>
</evidence>
<keyword evidence="2" id="KW-1133">Transmembrane helix</keyword>
<dbReference type="EMBL" id="JBHMEZ010000001">
    <property type="protein sequence ID" value="MFB9051937.1"/>
    <property type="molecule type" value="Genomic_DNA"/>
</dbReference>
<name>A0ABV5EXM7_9FLAO</name>
<protein>
    <recommendedName>
        <fullName evidence="5">Outer membrane protein beta-barrel domain-containing protein</fullName>
    </recommendedName>
</protein>
<proteinExistence type="predicted"/>
<evidence type="ECO:0000313" key="3">
    <source>
        <dbReference type="EMBL" id="MFB9051937.1"/>
    </source>
</evidence>
<evidence type="ECO:0000256" key="2">
    <source>
        <dbReference type="SAM" id="Phobius"/>
    </source>
</evidence>
<accession>A0ABV5EXM7</accession>
<feature type="compositionally biased region" description="Polar residues" evidence="1">
    <location>
        <begin position="108"/>
        <end position="120"/>
    </location>
</feature>
<dbReference type="Proteomes" id="UP001589605">
    <property type="component" value="Unassembled WGS sequence"/>
</dbReference>
<dbReference type="InterPro" id="IPR011250">
    <property type="entry name" value="OMP/PagP_B-barrel"/>
</dbReference>
<feature type="transmembrane region" description="Helical" evidence="2">
    <location>
        <begin position="46"/>
        <end position="68"/>
    </location>
</feature>